<dbReference type="SUPFAM" id="SSF50729">
    <property type="entry name" value="PH domain-like"/>
    <property type="match status" value="1"/>
</dbReference>
<evidence type="ECO:0000313" key="5">
    <source>
        <dbReference type="Proteomes" id="UP000694400"/>
    </source>
</evidence>
<dbReference type="Pfam" id="PF16457">
    <property type="entry name" value="PH_12"/>
    <property type="match status" value="1"/>
</dbReference>
<feature type="chain" id="PRO_5034917309" evidence="2">
    <location>
        <begin position="16"/>
        <end position="606"/>
    </location>
</feature>
<keyword evidence="2" id="KW-0732">Signal</keyword>
<dbReference type="InterPro" id="IPR001849">
    <property type="entry name" value="PH_domain"/>
</dbReference>
<dbReference type="GO" id="GO:0007015">
    <property type="term" value="P:actin filament organization"/>
    <property type="evidence" value="ECO:0007669"/>
    <property type="project" value="TreeGrafter"/>
</dbReference>
<gene>
    <name evidence="4" type="primary">ELMO1</name>
</gene>
<comment type="function">
    <text evidence="1">Involved in cytoskeletal rearrangements required for phagocytosis of apoptotic cells and cell motility. Acts in association with DOCK1 and CRK. Was initially proposed to be required in complex with DOCK1 to activate Rac Rho small GTPases. May enhance the guanine nucleotide exchange factor (GEF) activity of DOCK1.</text>
</comment>
<dbReference type="InterPro" id="IPR006816">
    <property type="entry name" value="ELMO_dom"/>
</dbReference>
<sequence>MASLALLLPLSPCLAAFSCLSESFLLLYSLSHCSAALLVTVVMTPVSCSFGDMLSFTLTAFVELMDHGIVSWDTFSVAFIKKIASYVNKFASDISILQRSLAILESMVLNSHDLYQKVYTYTIAYQHILSEMETPEFTWWDFLIQWCSLESAFLLQHVIRAQRAINNEMAHQLYVLQVLTFNLLEDRMMTKMDPQDQAQRDIIFELRRIAFDAESEPNNSSGSIEKRKSMYTRDYKKLGFINHVNPAMDFTQTPPGMLALDNMLYFAKHHQDAYIRIVLENSSREDKHECPFGRSSIELTKMLCEILKVGELPSETCNDFHPMFFTHDRSFEEFFCICIQLLNKTWKEMRATSEDFNKVMQVVKEQIMRALTTKPSSLDQFKSKLQNLSYTEILKIRQSERMNQEDFQSRPILELKEKIQPEILELIKQQRLNRLVEGTCFRKLNSRRRQDKFWYCRLSPNHKVLHYGDLEESPQGEVPHDSLQDKLPVADIKAVVTGKDCPHMKEKGALKQNKEVLELAFSILYDSSGQLNFIAPDKHEYCVWTDGLNALLGKDMLSDLTRNDLDTLLSMEIKLRLLDLENIQIPDAPPPIPKEPSNYDFVYDCN</sequence>
<dbReference type="Proteomes" id="UP000694400">
    <property type="component" value="Chromosome 2"/>
</dbReference>
<dbReference type="Ensembl" id="ENSAPLT00020026163.1">
    <property type="protein sequence ID" value="ENSAPLP00020024253.1"/>
    <property type="gene ID" value="ENSAPLG00020016747.1"/>
</dbReference>
<evidence type="ECO:0000313" key="4">
    <source>
        <dbReference type="Ensembl" id="ENSAPLP00020024253.1"/>
    </source>
</evidence>
<dbReference type="AlphaFoldDB" id="A0A8B9TP12"/>
<dbReference type="PROSITE" id="PS51335">
    <property type="entry name" value="ELMO"/>
    <property type="match status" value="1"/>
</dbReference>
<protein>
    <submittedName>
        <fullName evidence="4">Engulfment and cell motility 1</fullName>
    </submittedName>
</protein>
<dbReference type="Gene3D" id="6.10.250.810">
    <property type="match status" value="1"/>
</dbReference>
<reference evidence="4" key="3">
    <citation type="submission" date="2025-09" db="UniProtKB">
        <authorList>
            <consortium name="Ensembl"/>
        </authorList>
    </citation>
    <scope>IDENTIFICATION</scope>
</reference>
<dbReference type="Gene3D" id="2.30.29.30">
    <property type="entry name" value="Pleckstrin-homology domain (PH domain)/Phosphotyrosine-binding domain (PTB)"/>
    <property type="match status" value="1"/>
</dbReference>
<dbReference type="InterPro" id="IPR011993">
    <property type="entry name" value="PH-like_dom_sf"/>
</dbReference>
<dbReference type="GO" id="GO:0048870">
    <property type="term" value="P:cell motility"/>
    <property type="evidence" value="ECO:0007669"/>
    <property type="project" value="TreeGrafter"/>
</dbReference>
<evidence type="ECO:0000256" key="2">
    <source>
        <dbReference type="SAM" id="SignalP"/>
    </source>
</evidence>
<dbReference type="GO" id="GO:0005886">
    <property type="term" value="C:plasma membrane"/>
    <property type="evidence" value="ECO:0007669"/>
    <property type="project" value="TreeGrafter"/>
</dbReference>
<dbReference type="Pfam" id="PF04727">
    <property type="entry name" value="ELMO_CED12"/>
    <property type="match status" value="1"/>
</dbReference>
<proteinExistence type="predicted"/>
<evidence type="ECO:0000259" key="3">
    <source>
        <dbReference type="PROSITE" id="PS51335"/>
    </source>
</evidence>
<dbReference type="InterPro" id="IPR024574">
    <property type="entry name" value="ELMO_ARM"/>
</dbReference>
<reference evidence="4" key="2">
    <citation type="submission" date="2025-08" db="UniProtKB">
        <authorList>
            <consortium name="Ensembl"/>
        </authorList>
    </citation>
    <scope>IDENTIFICATION</scope>
</reference>
<dbReference type="Gene3D" id="2.30.30.40">
    <property type="entry name" value="SH3 Domains"/>
    <property type="match status" value="1"/>
</dbReference>
<name>A0A8B9TP12_ANAPL</name>
<dbReference type="CDD" id="cd13359">
    <property type="entry name" value="PH_ELMO1_CED-12"/>
    <property type="match status" value="1"/>
</dbReference>
<dbReference type="GO" id="GO:0032045">
    <property type="term" value="C:guanyl-nucleotide exchange factor complex"/>
    <property type="evidence" value="ECO:0007669"/>
    <property type="project" value="TreeGrafter"/>
</dbReference>
<accession>A0A8B9TP12</accession>
<reference evidence="4" key="1">
    <citation type="submission" date="2019-08" db="EMBL/GenBank/DDBJ databases">
        <title>Three high-quality genomes provides insights into domestication of ducks.</title>
        <authorList>
            <person name="Hou Z.C."/>
            <person name="Zhu F."/>
            <person name="Yin Z.T."/>
            <person name="Zhang F."/>
        </authorList>
    </citation>
    <scope>NUCLEOTIDE SEQUENCE [LARGE SCALE GENOMIC DNA]</scope>
</reference>
<dbReference type="Pfam" id="PF11841">
    <property type="entry name" value="ELMO_ARM"/>
    <property type="match status" value="1"/>
</dbReference>
<feature type="domain" description="ELMO" evidence="3">
    <location>
        <begin position="198"/>
        <end position="371"/>
    </location>
</feature>
<dbReference type="PANTHER" id="PTHR12771:SF23">
    <property type="entry name" value="ENGULFMENT AND CELL MOTILITY PROTEIN 1"/>
    <property type="match status" value="1"/>
</dbReference>
<dbReference type="InterPro" id="IPR050868">
    <property type="entry name" value="ELMO_domain-containing"/>
</dbReference>
<dbReference type="PANTHER" id="PTHR12771">
    <property type="entry name" value="ENGULFMENT AND CELL MOTILITY"/>
    <property type="match status" value="1"/>
</dbReference>
<organism evidence="4 5">
    <name type="scientific">Anas platyrhynchos</name>
    <name type="common">Mallard</name>
    <name type="synonym">Anas boschas</name>
    <dbReference type="NCBI Taxonomy" id="8839"/>
    <lineage>
        <taxon>Eukaryota</taxon>
        <taxon>Metazoa</taxon>
        <taxon>Chordata</taxon>
        <taxon>Craniata</taxon>
        <taxon>Vertebrata</taxon>
        <taxon>Euteleostomi</taxon>
        <taxon>Archelosauria</taxon>
        <taxon>Archosauria</taxon>
        <taxon>Dinosauria</taxon>
        <taxon>Saurischia</taxon>
        <taxon>Theropoda</taxon>
        <taxon>Coelurosauria</taxon>
        <taxon>Aves</taxon>
        <taxon>Neognathae</taxon>
        <taxon>Galloanserae</taxon>
        <taxon>Anseriformes</taxon>
        <taxon>Anatidae</taxon>
        <taxon>Anatinae</taxon>
        <taxon>Anas</taxon>
    </lineage>
</organism>
<feature type="signal peptide" evidence="2">
    <location>
        <begin position="1"/>
        <end position="15"/>
    </location>
</feature>
<evidence type="ECO:0000256" key="1">
    <source>
        <dbReference type="ARBA" id="ARBA00024863"/>
    </source>
</evidence>
<dbReference type="FunFam" id="2.30.29.30:FF:000053">
    <property type="entry name" value="Engulfment and cell motility protein 1"/>
    <property type="match status" value="1"/>
</dbReference>